<proteinExistence type="predicted"/>
<dbReference type="EMBL" id="BPLQ01003448">
    <property type="protein sequence ID" value="GIY00605.1"/>
    <property type="molecule type" value="Genomic_DNA"/>
</dbReference>
<feature type="region of interest" description="Disordered" evidence="1">
    <location>
        <begin position="24"/>
        <end position="62"/>
    </location>
</feature>
<keyword evidence="3" id="KW-1185">Reference proteome</keyword>
<evidence type="ECO:0000256" key="1">
    <source>
        <dbReference type="SAM" id="MobiDB-lite"/>
    </source>
</evidence>
<evidence type="ECO:0000313" key="3">
    <source>
        <dbReference type="Proteomes" id="UP001054837"/>
    </source>
</evidence>
<gene>
    <name evidence="2" type="ORF">CDAR_20011</name>
</gene>
<protein>
    <submittedName>
        <fullName evidence="2">Uncharacterized protein</fullName>
    </submittedName>
</protein>
<reference evidence="2 3" key="1">
    <citation type="submission" date="2021-06" db="EMBL/GenBank/DDBJ databases">
        <title>Caerostris darwini draft genome.</title>
        <authorList>
            <person name="Kono N."/>
            <person name="Arakawa K."/>
        </authorList>
    </citation>
    <scope>NUCLEOTIDE SEQUENCE [LARGE SCALE GENOMIC DNA]</scope>
</reference>
<sequence length="120" mass="13750">MEERGERLWSPIRIVPRLFTHEDHGSNERFATNSQHRLNSSSEDGRLRTEEEKKSSHPRLNGDLSARCLPPLDIAGQCRTLHASLNFWHIRFNKNQPSVDGLCSFVAVLNCQEAREGRSI</sequence>
<dbReference type="AlphaFoldDB" id="A0AAV4PXV8"/>
<name>A0AAV4PXV8_9ARAC</name>
<accession>A0AAV4PXV8</accession>
<evidence type="ECO:0000313" key="2">
    <source>
        <dbReference type="EMBL" id="GIY00605.1"/>
    </source>
</evidence>
<feature type="compositionally biased region" description="Basic and acidic residues" evidence="1">
    <location>
        <begin position="43"/>
        <end position="55"/>
    </location>
</feature>
<comment type="caution">
    <text evidence="2">The sequence shown here is derived from an EMBL/GenBank/DDBJ whole genome shotgun (WGS) entry which is preliminary data.</text>
</comment>
<dbReference type="Proteomes" id="UP001054837">
    <property type="component" value="Unassembled WGS sequence"/>
</dbReference>
<organism evidence="2 3">
    <name type="scientific">Caerostris darwini</name>
    <dbReference type="NCBI Taxonomy" id="1538125"/>
    <lineage>
        <taxon>Eukaryota</taxon>
        <taxon>Metazoa</taxon>
        <taxon>Ecdysozoa</taxon>
        <taxon>Arthropoda</taxon>
        <taxon>Chelicerata</taxon>
        <taxon>Arachnida</taxon>
        <taxon>Araneae</taxon>
        <taxon>Araneomorphae</taxon>
        <taxon>Entelegynae</taxon>
        <taxon>Araneoidea</taxon>
        <taxon>Araneidae</taxon>
        <taxon>Caerostris</taxon>
    </lineage>
</organism>
<feature type="compositionally biased region" description="Polar residues" evidence="1">
    <location>
        <begin position="29"/>
        <end position="42"/>
    </location>
</feature>